<keyword evidence="8" id="KW-0547">Nucleotide-binding</keyword>
<dbReference type="InterPro" id="IPR002646">
    <property type="entry name" value="PolA_pol_head_dom"/>
</dbReference>
<dbReference type="CDD" id="cd04595">
    <property type="entry name" value="CBS_pair_DHH_polyA_Pol_assoc"/>
    <property type="match status" value="1"/>
</dbReference>
<dbReference type="Proteomes" id="UP000485569">
    <property type="component" value="Unassembled WGS sequence"/>
</dbReference>
<dbReference type="Gene3D" id="1.10.3090.10">
    <property type="entry name" value="cca-adding enzyme, domain 2"/>
    <property type="match status" value="1"/>
</dbReference>
<dbReference type="SUPFAM" id="SSF54631">
    <property type="entry name" value="CBS-domain pair"/>
    <property type="match status" value="1"/>
</dbReference>
<dbReference type="Gene3D" id="3.30.460.10">
    <property type="entry name" value="Beta Polymerase, domain 2"/>
    <property type="match status" value="1"/>
</dbReference>
<dbReference type="PROSITE" id="PS51371">
    <property type="entry name" value="CBS"/>
    <property type="match status" value="2"/>
</dbReference>
<evidence type="ECO:0000256" key="1">
    <source>
        <dbReference type="ARBA" id="ARBA00001946"/>
    </source>
</evidence>
<evidence type="ECO:0000256" key="2">
    <source>
        <dbReference type="ARBA" id="ARBA00007265"/>
    </source>
</evidence>
<dbReference type="SUPFAM" id="SSF81301">
    <property type="entry name" value="Nucleotidyltransferase"/>
    <property type="match status" value="1"/>
</dbReference>
<comment type="caution">
    <text evidence="14">The sequence shown here is derived from an EMBL/GenBank/DDBJ whole genome shotgun (WGS) entry which is preliminary data.</text>
</comment>
<comment type="cofactor">
    <cofactor evidence="1">
        <name>Mg(2+)</name>
        <dbReference type="ChEBI" id="CHEBI:18420"/>
    </cofactor>
</comment>
<organism evidence="14">
    <name type="scientific">Candidatus Atribacter allofermentans</name>
    <dbReference type="NCBI Taxonomy" id="1852833"/>
    <lineage>
        <taxon>Bacteria</taxon>
        <taxon>Pseudomonadati</taxon>
        <taxon>Atribacterota</taxon>
        <taxon>Atribacteria</taxon>
        <taxon>Atribacterales</taxon>
        <taxon>Atribacteraceae</taxon>
        <taxon>Atribacter</taxon>
    </lineage>
</organism>
<dbReference type="InterPro" id="IPR046342">
    <property type="entry name" value="CBS_dom_sf"/>
</dbReference>
<evidence type="ECO:0000313" key="14">
    <source>
        <dbReference type="EMBL" id="OQA61244.1"/>
    </source>
</evidence>
<dbReference type="InterPro" id="IPR001667">
    <property type="entry name" value="DDH_dom"/>
</dbReference>
<comment type="similarity">
    <text evidence="2 12">Belongs to the tRNA nucleotidyltransferase/poly(A) polymerase family.</text>
</comment>
<evidence type="ECO:0000256" key="5">
    <source>
        <dbReference type="ARBA" id="ARBA00022694"/>
    </source>
</evidence>
<dbReference type="GO" id="GO:0008033">
    <property type="term" value="P:tRNA processing"/>
    <property type="evidence" value="ECO:0007669"/>
    <property type="project" value="UniProtKB-KW"/>
</dbReference>
<evidence type="ECO:0000256" key="10">
    <source>
        <dbReference type="ARBA" id="ARBA00022884"/>
    </source>
</evidence>
<evidence type="ECO:0000256" key="8">
    <source>
        <dbReference type="ARBA" id="ARBA00022741"/>
    </source>
</evidence>
<evidence type="ECO:0000259" key="13">
    <source>
        <dbReference type="PROSITE" id="PS51371"/>
    </source>
</evidence>
<dbReference type="InterPro" id="IPR038763">
    <property type="entry name" value="DHH_sf"/>
</dbReference>
<evidence type="ECO:0000256" key="7">
    <source>
        <dbReference type="ARBA" id="ARBA00022723"/>
    </source>
</evidence>
<dbReference type="GO" id="GO:0016779">
    <property type="term" value="F:nucleotidyltransferase activity"/>
    <property type="evidence" value="ECO:0007669"/>
    <property type="project" value="UniProtKB-KW"/>
</dbReference>
<keyword evidence="7" id="KW-0479">Metal-binding</keyword>
<dbReference type="Pfam" id="PF01743">
    <property type="entry name" value="PolyA_pol"/>
    <property type="match status" value="1"/>
</dbReference>
<keyword evidence="9" id="KW-0460">Magnesium</keyword>
<sequence length="869" mass="99226">MNIVISHEGTDFDALASMFAVSKLYPGTRIIIGGSVNRNVRRFLTLYGTFFNYSIEKELDWKSVKKIWIVDASSPSRSGKAEELIQAGRVAFAIYDHHPETPDGLKGEQVVVQPTGACTTILVELIKEQTLPLNSLEATLLILGIYEDTGSLTFPTTTARDLQAAAFLVEHGAKLSAIPDYVNMQLTNEQRDVLKLMVNSLTVVEVNGIQVHFTSVQVKDYVDGVSFLVHKLMDLEEINVLFSLFDMENKVYIIARSRLEEIDVSIITTGLNGGGHKSAASASIKGSSLEEVRKKIINMMKRSFSFTRAADIMSTPVKTVHRESSINDAYLTLIRSGFSGLPVVDDEGMLVGIIARRDMEKAIHHGLQNAPIKSFMSPQIIGVSPRDSIYTIRNLMVENDIGRVPVIKAGKPIGIITRSDLLRVFHQKENIVVNELTRLNVSESVFAHFTAADLELINLISGFARRVGVRTYLVGGVVRDIILGVPNHDLDLVVEGDAIEFSQNLNRLLNGKVVAYPPFGTSVVFMKDKKRIDFASARKEFYRFPGAAPDVEYSDLKKDLFRRDFTLNAMAISIYPDNWGELYDFFGGYRDLRSKILRILHPLSFVDDPARSIRAVRFEKKYGFHIEPFTMSLLKQTIRKNLLDSIKPDRLKEEIQLILELPNYYRYLERLYQLDMIPSILPGCIWKREYSDRFIDVEKRLPEVKTILGIDRFLYQLTPLFDDFDIKQISLLQKRLALSRHFTHKVVSYHSKKSEFRWAIEEKDIRPSEVYLRCRSIPLEFLYYLLSFYPENSLASQRLNRYLKEWITIKTILKGSDLQEMGIKAGPHYATMLDELKLAKIDGHAMNRLEEEQLIRQYWERVKKRGEQR</sequence>
<dbReference type="SMART" id="SM00116">
    <property type="entry name" value="CBS"/>
    <property type="match status" value="2"/>
</dbReference>
<dbReference type="GO" id="GO:0000166">
    <property type="term" value="F:nucleotide binding"/>
    <property type="evidence" value="ECO:0007669"/>
    <property type="project" value="UniProtKB-KW"/>
</dbReference>
<dbReference type="AlphaFoldDB" id="A0A1V5T3P5"/>
<dbReference type="CDD" id="cd05398">
    <property type="entry name" value="NT_ClassII-CCAase"/>
    <property type="match status" value="1"/>
</dbReference>
<dbReference type="EMBL" id="MWBQ01000021">
    <property type="protein sequence ID" value="OQA61244.1"/>
    <property type="molecule type" value="Genomic_DNA"/>
</dbReference>
<dbReference type="SUPFAM" id="SSF64182">
    <property type="entry name" value="DHH phosphoesterases"/>
    <property type="match status" value="1"/>
</dbReference>
<dbReference type="Pfam" id="PF01368">
    <property type="entry name" value="DHH"/>
    <property type="match status" value="1"/>
</dbReference>
<evidence type="ECO:0000256" key="4">
    <source>
        <dbReference type="ARBA" id="ARBA00022679"/>
    </source>
</evidence>
<dbReference type="InterPro" id="IPR043519">
    <property type="entry name" value="NT_sf"/>
</dbReference>
<protein>
    <submittedName>
        <fullName evidence="14">Multifunctional CCA protein</fullName>
    </submittedName>
</protein>
<evidence type="ECO:0000256" key="11">
    <source>
        <dbReference type="PROSITE-ProRule" id="PRU00703"/>
    </source>
</evidence>
<evidence type="ECO:0000256" key="12">
    <source>
        <dbReference type="RuleBase" id="RU003953"/>
    </source>
</evidence>
<keyword evidence="4 12" id="KW-0808">Transferase</keyword>
<evidence type="ECO:0000256" key="9">
    <source>
        <dbReference type="ARBA" id="ARBA00022842"/>
    </source>
</evidence>
<accession>A0A1V5T3P5</accession>
<evidence type="ECO:0000256" key="3">
    <source>
        <dbReference type="ARBA" id="ARBA00022555"/>
    </source>
</evidence>
<keyword evidence="5" id="KW-0819">tRNA processing</keyword>
<dbReference type="PANTHER" id="PTHR47788:SF1">
    <property type="entry name" value="A-ADDING TRNA NUCLEOTIDYLTRANSFERASE"/>
    <property type="match status" value="1"/>
</dbReference>
<dbReference type="Gene3D" id="3.10.580.10">
    <property type="entry name" value="CBS-domain"/>
    <property type="match status" value="1"/>
</dbReference>
<dbReference type="SUPFAM" id="SSF81891">
    <property type="entry name" value="Poly A polymerase C-terminal region-like"/>
    <property type="match status" value="1"/>
</dbReference>
<feature type="domain" description="CBS" evidence="13">
    <location>
        <begin position="376"/>
        <end position="433"/>
    </location>
</feature>
<dbReference type="GO" id="GO:0046872">
    <property type="term" value="F:metal ion binding"/>
    <property type="evidence" value="ECO:0007669"/>
    <property type="project" value="UniProtKB-KW"/>
</dbReference>
<dbReference type="InterPro" id="IPR032828">
    <property type="entry name" value="PolyA_RNA-bd"/>
</dbReference>
<name>A0A1V5T3P5_9BACT</name>
<dbReference type="Pfam" id="PF12627">
    <property type="entry name" value="PolyA_pol_RNAbd"/>
    <property type="match status" value="1"/>
</dbReference>
<reference evidence="14" key="1">
    <citation type="submission" date="2017-02" db="EMBL/GenBank/DDBJ databases">
        <title>Delving into the versatile metabolic prowess of the omnipresent phylum Bacteroidetes.</title>
        <authorList>
            <person name="Nobu M.K."/>
            <person name="Mei R."/>
            <person name="Narihiro T."/>
            <person name="Kuroda K."/>
            <person name="Liu W.-T."/>
        </authorList>
    </citation>
    <scope>NUCLEOTIDE SEQUENCE</scope>
    <source>
        <strain evidence="14">ADurb.Bin276</strain>
    </source>
</reference>
<feature type="domain" description="CBS" evidence="13">
    <location>
        <begin position="313"/>
        <end position="372"/>
    </location>
</feature>
<dbReference type="Pfam" id="PF00571">
    <property type="entry name" value="CBS"/>
    <property type="match status" value="2"/>
</dbReference>
<dbReference type="Gene3D" id="3.90.1640.10">
    <property type="entry name" value="inorganic pyrophosphatase (n-terminal core)"/>
    <property type="match status" value="1"/>
</dbReference>
<dbReference type="GO" id="GO:0000049">
    <property type="term" value="F:tRNA binding"/>
    <property type="evidence" value="ECO:0007669"/>
    <property type="project" value="UniProtKB-KW"/>
</dbReference>
<evidence type="ECO:0000256" key="6">
    <source>
        <dbReference type="ARBA" id="ARBA00022695"/>
    </source>
</evidence>
<keyword evidence="10 12" id="KW-0694">RNA-binding</keyword>
<keyword evidence="11" id="KW-0129">CBS domain</keyword>
<proteinExistence type="inferred from homology"/>
<keyword evidence="3" id="KW-0820">tRNA-binding</keyword>
<keyword evidence="6" id="KW-0548">Nucleotidyltransferase</keyword>
<dbReference type="PANTHER" id="PTHR47788">
    <property type="entry name" value="POLYA POLYMERASE"/>
    <property type="match status" value="1"/>
</dbReference>
<dbReference type="InterPro" id="IPR000644">
    <property type="entry name" value="CBS_dom"/>
</dbReference>
<dbReference type="InterPro" id="IPR052390">
    <property type="entry name" value="tRNA_nt/polyA_polymerase"/>
</dbReference>
<dbReference type="Gene3D" id="3.10.310.30">
    <property type="match status" value="1"/>
</dbReference>
<gene>
    <name evidence="14" type="primary">cca</name>
    <name evidence="14" type="ORF">BWY41_00195</name>
</gene>